<dbReference type="EMBL" id="JAHRIO010093898">
    <property type="protein sequence ID" value="MEQ2189742.1"/>
    <property type="molecule type" value="Genomic_DNA"/>
</dbReference>
<evidence type="ECO:0000313" key="2">
    <source>
        <dbReference type="EMBL" id="MEQ2189742.1"/>
    </source>
</evidence>
<gene>
    <name evidence="2" type="ORF">GOODEAATRI_028424</name>
</gene>
<evidence type="ECO:0000256" key="1">
    <source>
        <dbReference type="SAM" id="MobiDB-lite"/>
    </source>
</evidence>
<protein>
    <submittedName>
        <fullName evidence="2">Uncharacterized protein</fullName>
    </submittedName>
</protein>
<feature type="compositionally biased region" description="Low complexity" evidence="1">
    <location>
        <begin position="713"/>
        <end position="731"/>
    </location>
</feature>
<feature type="compositionally biased region" description="Low complexity" evidence="1">
    <location>
        <begin position="192"/>
        <end position="201"/>
    </location>
</feature>
<feature type="compositionally biased region" description="Low complexity" evidence="1">
    <location>
        <begin position="154"/>
        <end position="169"/>
    </location>
</feature>
<proteinExistence type="predicted"/>
<name>A0ABV0Q2P7_9TELE</name>
<accession>A0ABV0Q2P7</accession>
<feature type="non-terminal residue" evidence="2">
    <location>
        <position position="1"/>
    </location>
</feature>
<keyword evidence="3" id="KW-1185">Reference proteome</keyword>
<reference evidence="2 3" key="1">
    <citation type="submission" date="2021-06" db="EMBL/GenBank/DDBJ databases">
        <authorList>
            <person name="Palmer J.M."/>
        </authorList>
    </citation>
    <scope>NUCLEOTIDE SEQUENCE [LARGE SCALE GENOMIC DNA]</scope>
    <source>
        <strain evidence="2 3">GA_2019</strain>
        <tissue evidence="2">Muscle</tissue>
    </source>
</reference>
<feature type="region of interest" description="Disordered" evidence="1">
    <location>
        <begin position="713"/>
        <end position="778"/>
    </location>
</feature>
<evidence type="ECO:0000313" key="3">
    <source>
        <dbReference type="Proteomes" id="UP001476798"/>
    </source>
</evidence>
<feature type="compositionally biased region" description="Polar residues" evidence="1">
    <location>
        <begin position="747"/>
        <end position="756"/>
    </location>
</feature>
<comment type="caution">
    <text evidence="2">The sequence shown here is derived from an EMBL/GenBank/DDBJ whole genome shotgun (WGS) entry which is preliminary data.</text>
</comment>
<dbReference type="Proteomes" id="UP001476798">
    <property type="component" value="Unassembled WGS sequence"/>
</dbReference>
<feature type="region of interest" description="Disordered" evidence="1">
    <location>
        <begin position="153"/>
        <end position="206"/>
    </location>
</feature>
<sequence>PIWIPVRGTSQQEGYHFHQAQWVTGNLVSTELFQAQGMTGVVRWNYQRLVDLKQPGVVLPAVFDPALIAELNTSSKRVTGQEKYPALQISNRDTGERFGLQYEEPGCRPVPLDWDKHRTLKRGVAAPPQLPLPSSITKQVQTPHVTLSSNLTVPPAEASAAQPASSPSSGGFQKQEIRTEFLQVSPTETSHPLPLRSSPRSARTGAVKTGGRVFVLDHTRWTPPMKEVIDGLLHKHHGEKEVLKAVDKEYADIVLRAAMNPNSLLHPTTKQHISRYVKHLAKALNASSSLNTSPEKLVETQELWHTLTEGSQSTSVSVTTIESAVFNPPAPALSTPITQDSLEKMVEGILNKQQQQQPEQKKRQTKTCLSCGQPKSRYETDGSSIHFFFQQGPVRYFYCSKKVHDTYVAEGLSNPNMSFEEFSTTTFFQRELQETKKRVEEKTEKKRKRTEFQPTGRVCRFCHKDLKQGPNSPHIHTGFPGVAGKYIYCPSKVLSIYQSQGMAKMKKKTIFYPGKRSVVFRKGPLGFLLQEPSSEAKKIKNDPSLWDKSEPKREDIVRQNALSVVRQRGGDVTDGLEVLGDYILQFGKYKGKSFRWLLENDVSYTLYLIRDQQKEENASICMTESLKKVNLLTFVKYALSFKDIQDALKYEASKDTVATTSEDDQLVGFGSRAKSTWKEIWDAREDGYADFILKKSCLPGTRMKKLQQYLLKRQQLSSSPPKTTSTVPHKPLVMEEDEELEAAMLSISPSKLLHQSRSAEKEGSPVPKPSSRAKTGFS</sequence>
<organism evidence="2 3">
    <name type="scientific">Goodea atripinnis</name>
    <dbReference type="NCBI Taxonomy" id="208336"/>
    <lineage>
        <taxon>Eukaryota</taxon>
        <taxon>Metazoa</taxon>
        <taxon>Chordata</taxon>
        <taxon>Craniata</taxon>
        <taxon>Vertebrata</taxon>
        <taxon>Euteleostomi</taxon>
        <taxon>Actinopterygii</taxon>
        <taxon>Neopterygii</taxon>
        <taxon>Teleostei</taxon>
        <taxon>Neoteleostei</taxon>
        <taxon>Acanthomorphata</taxon>
        <taxon>Ovalentaria</taxon>
        <taxon>Atherinomorphae</taxon>
        <taxon>Cyprinodontiformes</taxon>
        <taxon>Goodeidae</taxon>
        <taxon>Goodea</taxon>
    </lineage>
</organism>